<dbReference type="HOGENOM" id="CLU_1637006_0_0_1"/>
<feature type="compositionally biased region" description="Polar residues" evidence="1">
    <location>
        <begin position="1"/>
        <end position="27"/>
    </location>
</feature>
<dbReference type="EMBL" id="DS268760">
    <property type="protein sequence ID" value="EFP01317.1"/>
    <property type="molecule type" value="Genomic_DNA"/>
</dbReference>
<dbReference type="Proteomes" id="UP000008281">
    <property type="component" value="Unassembled WGS sequence"/>
</dbReference>
<feature type="region of interest" description="Disordered" evidence="1">
    <location>
        <begin position="1"/>
        <end position="34"/>
    </location>
</feature>
<proteinExistence type="predicted"/>
<evidence type="ECO:0000256" key="1">
    <source>
        <dbReference type="SAM" id="MobiDB-lite"/>
    </source>
</evidence>
<name>E3NJV0_CAERE</name>
<sequence length="162" mass="18442">MSEQARQNLTQSHQCDKITSQSTSMTFGGSAERTETQSIDKVSLKKATSHDYTQIVTLVSNGETSSAHDDEFPWSFDAVSELMNIRPWSSSFLAYMLSKARKAIAKGKITISTSKCHVCFTIMDDCYETHKFEEYHQMILCRWSMQSYSKHASLESPYLKNL</sequence>
<dbReference type="AlphaFoldDB" id="E3NJV0"/>
<evidence type="ECO:0000313" key="3">
    <source>
        <dbReference type="Proteomes" id="UP000008281"/>
    </source>
</evidence>
<dbReference type="InParanoid" id="E3NJV0"/>
<accession>E3NJV0</accession>
<gene>
    <name evidence="2" type="ORF">CRE_21590</name>
</gene>
<organism evidence="3">
    <name type="scientific">Caenorhabditis remanei</name>
    <name type="common">Caenorhabditis vulgaris</name>
    <dbReference type="NCBI Taxonomy" id="31234"/>
    <lineage>
        <taxon>Eukaryota</taxon>
        <taxon>Metazoa</taxon>
        <taxon>Ecdysozoa</taxon>
        <taxon>Nematoda</taxon>
        <taxon>Chromadorea</taxon>
        <taxon>Rhabditida</taxon>
        <taxon>Rhabditina</taxon>
        <taxon>Rhabditomorpha</taxon>
        <taxon>Rhabditoidea</taxon>
        <taxon>Rhabditidae</taxon>
        <taxon>Peloderinae</taxon>
        <taxon>Caenorhabditis</taxon>
    </lineage>
</organism>
<evidence type="ECO:0000313" key="2">
    <source>
        <dbReference type="EMBL" id="EFP01317.1"/>
    </source>
</evidence>
<keyword evidence="3" id="KW-1185">Reference proteome</keyword>
<reference evidence="2" key="1">
    <citation type="submission" date="2007-07" db="EMBL/GenBank/DDBJ databases">
        <title>PCAP assembly of the Caenorhabditis remanei genome.</title>
        <authorList>
            <consortium name="The Caenorhabditis remanei Sequencing Consortium"/>
            <person name="Wilson R.K."/>
        </authorList>
    </citation>
    <scope>NUCLEOTIDE SEQUENCE [LARGE SCALE GENOMIC DNA]</scope>
    <source>
        <strain evidence="2">PB4641</strain>
    </source>
</reference>
<protein>
    <submittedName>
        <fullName evidence="2">Uncharacterized protein</fullName>
    </submittedName>
</protein>